<feature type="compositionally biased region" description="Basic and acidic residues" evidence="1">
    <location>
        <begin position="293"/>
        <end position="304"/>
    </location>
</feature>
<dbReference type="OrthoDB" id="3352285at2759"/>
<accession>A0A8H5BLB5</accession>
<keyword evidence="2" id="KW-0472">Membrane</keyword>
<dbReference type="AlphaFoldDB" id="A0A8H5BLB5"/>
<organism evidence="3 4">
    <name type="scientific">Psilocybe cf. subviscida</name>
    <dbReference type="NCBI Taxonomy" id="2480587"/>
    <lineage>
        <taxon>Eukaryota</taxon>
        <taxon>Fungi</taxon>
        <taxon>Dikarya</taxon>
        <taxon>Basidiomycota</taxon>
        <taxon>Agaricomycotina</taxon>
        <taxon>Agaricomycetes</taxon>
        <taxon>Agaricomycetidae</taxon>
        <taxon>Agaricales</taxon>
        <taxon>Agaricineae</taxon>
        <taxon>Strophariaceae</taxon>
        <taxon>Psilocybe</taxon>
    </lineage>
</organism>
<keyword evidence="2" id="KW-1133">Transmembrane helix</keyword>
<evidence type="ECO:0000256" key="1">
    <source>
        <dbReference type="SAM" id="MobiDB-lite"/>
    </source>
</evidence>
<name>A0A8H5BLB5_9AGAR</name>
<evidence type="ECO:0000313" key="3">
    <source>
        <dbReference type="EMBL" id="KAF5325475.1"/>
    </source>
</evidence>
<protein>
    <submittedName>
        <fullName evidence="3">Uncharacterized protein</fullName>
    </submittedName>
</protein>
<gene>
    <name evidence="3" type="ORF">D9619_010065</name>
</gene>
<feature type="transmembrane region" description="Helical" evidence="2">
    <location>
        <begin position="65"/>
        <end position="86"/>
    </location>
</feature>
<evidence type="ECO:0000313" key="4">
    <source>
        <dbReference type="Proteomes" id="UP000567179"/>
    </source>
</evidence>
<dbReference type="Proteomes" id="UP000567179">
    <property type="component" value="Unassembled WGS sequence"/>
</dbReference>
<feature type="transmembrane region" description="Helical" evidence="2">
    <location>
        <begin position="98"/>
        <end position="120"/>
    </location>
</feature>
<feature type="transmembrane region" description="Helical" evidence="2">
    <location>
        <begin position="176"/>
        <end position="197"/>
    </location>
</feature>
<reference evidence="3 4" key="1">
    <citation type="journal article" date="2020" name="ISME J.">
        <title>Uncovering the hidden diversity of litter-decomposition mechanisms in mushroom-forming fungi.</title>
        <authorList>
            <person name="Floudas D."/>
            <person name="Bentzer J."/>
            <person name="Ahren D."/>
            <person name="Johansson T."/>
            <person name="Persson P."/>
            <person name="Tunlid A."/>
        </authorList>
    </citation>
    <scope>NUCLEOTIDE SEQUENCE [LARGE SCALE GENOMIC DNA]</scope>
    <source>
        <strain evidence="3 4">CBS 101986</strain>
    </source>
</reference>
<sequence>MDSRPPPPQGAPPSYAFVTRVYRKNLRPIVITFAFLAGLWALFSGIGFFRNANIYGRNDQTKLQLFNIIIGALYMVVLGIELFGLYASTTQKAPMVRIFAWLSLLVVLVIAAVGLIRSVIHFTLKSSILDTCTSANTGDTVFFTSFWGPISGGTLSQQDARDWCNRAYDRDSWSEILGLLTTTGIAAFFASVNFAFFRQVLDPTSPANMLREPGAQRNGAFPTHYNPPYGGGGGYGAPPNPNYFPSYAPPAGPPPGRQNTDAFVPPYAAGPNAEGKPPGYVRGDDYNGPGFDSTKKSLERHEEEGQGYGWAAQRDGPSERDVTSRNNANPFL</sequence>
<proteinExistence type="predicted"/>
<feature type="transmembrane region" description="Helical" evidence="2">
    <location>
        <begin position="29"/>
        <end position="49"/>
    </location>
</feature>
<keyword evidence="4" id="KW-1185">Reference proteome</keyword>
<dbReference type="EMBL" id="JAACJJ010000015">
    <property type="protein sequence ID" value="KAF5325475.1"/>
    <property type="molecule type" value="Genomic_DNA"/>
</dbReference>
<evidence type="ECO:0000256" key="2">
    <source>
        <dbReference type="SAM" id="Phobius"/>
    </source>
</evidence>
<comment type="caution">
    <text evidence="3">The sequence shown here is derived from an EMBL/GenBank/DDBJ whole genome shotgun (WGS) entry which is preliminary data.</text>
</comment>
<feature type="region of interest" description="Disordered" evidence="1">
    <location>
        <begin position="269"/>
        <end position="332"/>
    </location>
</feature>
<keyword evidence="2" id="KW-0812">Transmembrane</keyword>